<dbReference type="PANTHER" id="PTHR43845">
    <property type="entry name" value="BLR5969 PROTEIN"/>
    <property type="match status" value="1"/>
</dbReference>
<dbReference type="Pfam" id="PF00501">
    <property type="entry name" value="AMP-binding"/>
    <property type="match status" value="1"/>
</dbReference>
<dbReference type="InterPro" id="IPR045851">
    <property type="entry name" value="AMP-bd_C_sf"/>
</dbReference>
<dbReference type="InterPro" id="IPR028154">
    <property type="entry name" value="AMP-dep_Lig_C"/>
</dbReference>
<dbReference type="Gene3D" id="3.40.50.12780">
    <property type="entry name" value="N-terminal domain of ligase-like"/>
    <property type="match status" value="1"/>
</dbReference>
<dbReference type="InterPro" id="IPR042099">
    <property type="entry name" value="ANL_N_sf"/>
</dbReference>
<evidence type="ECO:0000259" key="1">
    <source>
        <dbReference type="Pfam" id="PF00501"/>
    </source>
</evidence>
<name>A0A6B2QTI1_9BURK</name>
<organism evidence="3">
    <name type="scientific">Sheuella amnicola</name>
    <dbReference type="NCBI Taxonomy" id="2707330"/>
    <lineage>
        <taxon>Bacteria</taxon>
        <taxon>Pseudomonadati</taxon>
        <taxon>Pseudomonadota</taxon>
        <taxon>Betaproteobacteria</taxon>
        <taxon>Burkholderiales</taxon>
        <taxon>Alcaligenaceae</taxon>
        <taxon>Sheuella</taxon>
    </lineage>
</organism>
<gene>
    <name evidence="3" type="ORF">G3I67_00095</name>
</gene>
<dbReference type="GO" id="GO:0016874">
    <property type="term" value="F:ligase activity"/>
    <property type="evidence" value="ECO:0007669"/>
    <property type="project" value="UniProtKB-KW"/>
</dbReference>
<comment type="caution">
    <text evidence="3">The sequence shown here is derived from an EMBL/GenBank/DDBJ whole genome shotgun (WGS) entry which is preliminary data.</text>
</comment>
<proteinExistence type="predicted"/>
<dbReference type="RefSeq" id="WP_163650897.1">
    <property type="nucleotide sequence ID" value="NZ_JAAGRN010000001.1"/>
</dbReference>
<protein>
    <submittedName>
        <fullName evidence="3">Phenylacetate--CoA ligase</fullName>
    </submittedName>
</protein>
<dbReference type="Gene3D" id="3.30.300.30">
    <property type="match status" value="1"/>
</dbReference>
<accession>A0A6B2QTI1</accession>
<dbReference type="PANTHER" id="PTHR43845:SF1">
    <property type="entry name" value="BLR5969 PROTEIN"/>
    <property type="match status" value="1"/>
</dbReference>
<feature type="domain" description="AMP-dependent synthetase/ligase" evidence="1">
    <location>
        <begin position="68"/>
        <end position="295"/>
    </location>
</feature>
<dbReference type="InterPro" id="IPR000873">
    <property type="entry name" value="AMP-dep_synth/lig_dom"/>
</dbReference>
<dbReference type="SUPFAM" id="SSF56801">
    <property type="entry name" value="Acetyl-CoA synthetase-like"/>
    <property type="match status" value="1"/>
</dbReference>
<evidence type="ECO:0000313" key="3">
    <source>
        <dbReference type="EMBL" id="NDY81620.1"/>
    </source>
</evidence>
<feature type="domain" description="AMP-dependent ligase C-terminal" evidence="2">
    <location>
        <begin position="348"/>
        <end position="439"/>
    </location>
</feature>
<dbReference type="AlphaFoldDB" id="A0A6B2QTI1"/>
<evidence type="ECO:0000259" key="2">
    <source>
        <dbReference type="Pfam" id="PF14535"/>
    </source>
</evidence>
<sequence>MNRNECPHLALDFADRETVIATQNVKLAAMGQRLKNHPEWKEHLKTAGATPLDLMNRDNLAHIPTLQKSDLRARYPYPMLTAPIRDVARFCATSGTTGLPVLFGFTKHDWEVTLVRQLTRIFRTVGMTADDLVYQGYGYGLWIGGSSMDEAFRHYGMTNFPVGPGRGELMATWLKDHKYTATTMSPLWLSTLIGHARKAGINPKTDWALRVGLFGGQSVSTAFRNELEAQMPPGFKAHNIYGTTEAGGPILSISCDHSHASDEMHLINDDTVLTEILDPVTLKPVSPGEVGEVVVTTLDKEASPVLRWRTHDLVRLSKNPYSCACGRNGYPLIGRIIGRSDDMLKVRGVMVYPSQIEEIIAGVKGTTKEAWQIYVDSQEKELGQIEVAIERIAGAAASVADLEQEVQGQLKSRLGLTCTVVCHEEGALPRYEAKATRVLMRPPKSK</sequence>
<keyword evidence="3" id="KW-0436">Ligase</keyword>
<reference evidence="3" key="1">
    <citation type="submission" date="2020-02" db="EMBL/GenBank/DDBJ databases">
        <authorList>
            <person name="Chen W.-M."/>
        </authorList>
    </citation>
    <scope>NUCLEOTIDE SEQUENCE</scope>
    <source>
        <strain evidence="3">NBD-18</strain>
    </source>
</reference>
<dbReference type="EMBL" id="JAAGRN010000001">
    <property type="protein sequence ID" value="NDY81620.1"/>
    <property type="molecule type" value="Genomic_DNA"/>
</dbReference>
<dbReference type="Pfam" id="PF14535">
    <property type="entry name" value="AMP-binding_C_2"/>
    <property type="match status" value="1"/>
</dbReference>